<evidence type="ECO:0000313" key="1">
    <source>
        <dbReference type="EMBL" id="RII83909.1"/>
    </source>
</evidence>
<evidence type="ECO:0000313" key="2">
    <source>
        <dbReference type="EMBL" id="RIY39336.1"/>
    </source>
</evidence>
<comment type="caution">
    <text evidence="2">The sequence shown here is derived from an EMBL/GenBank/DDBJ whole genome shotgun (WGS) entry which is preliminary data.</text>
</comment>
<evidence type="ECO:0000313" key="3">
    <source>
        <dbReference type="Proteomes" id="UP000266206"/>
    </source>
</evidence>
<dbReference type="Gene3D" id="1.10.150.320">
    <property type="entry name" value="Photosystem II 12 kDa extrinsic protein"/>
    <property type="match status" value="1"/>
</dbReference>
<dbReference type="InterPro" id="IPR051675">
    <property type="entry name" value="Endo/Exo/Phosphatase_dom_1"/>
</dbReference>
<evidence type="ECO:0000313" key="4">
    <source>
        <dbReference type="Proteomes" id="UP000266483"/>
    </source>
</evidence>
<dbReference type="OrthoDB" id="8687931at2"/>
<dbReference type="SUPFAM" id="SSF47781">
    <property type="entry name" value="RuvA domain 2-like"/>
    <property type="match status" value="1"/>
</dbReference>
<reference evidence="3 4" key="1">
    <citation type="submission" date="2017-08" db="EMBL/GenBank/DDBJ databases">
        <title>Pusillimonas indicus sp. nov., a member of the family Alcaligenaceae isolated from surface seawater.</title>
        <authorList>
            <person name="Li J."/>
        </authorList>
    </citation>
    <scope>NUCLEOTIDE SEQUENCE [LARGE SCALE GENOMIC DNA]</scope>
    <source>
        <strain evidence="1 4">17-4A</strain>
        <strain evidence="2 3">L52-1-41</strain>
    </source>
</reference>
<dbReference type="PANTHER" id="PTHR21180:SF32">
    <property type="entry name" value="ENDONUCLEASE_EXONUCLEASE_PHOSPHATASE FAMILY DOMAIN-CONTAINING PROTEIN 1"/>
    <property type="match status" value="1"/>
</dbReference>
<gene>
    <name evidence="1" type="ORF">CJO09_01305</name>
    <name evidence="2" type="ORF">CJP73_14580</name>
</gene>
<dbReference type="AlphaFoldDB" id="A0A3A1YPB0"/>
<keyword evidence="4" id="KW-1185">Reference proteome</keyword>
<accession>A0A3A1YPB0</accession>
<dbReference type="EMBL" id="NQOU01000001">
    <property type="protein sequence ID" value="RII83909.1"/>
    <property type="molecule type" value="Genomic_DNA"/>
</dbReference>
<proteinExistence type="predicted"/>
<dbReference type="Proteomes" id="UP000266483">
    <property type="component" value="Unassembled WGS sequence"/>
</dbReference>
<dbReference type="PANTHER" id="PTHR21180">
    <property type="entry name" value="ENDONUCLEASE/EXONUCLEASE/PHOSPHATASE FAMILY DOMAIN-CONTAINING PROTEIN 1"/>
    <property type="match status" value="1"/>
</dbReference>
<dbReference type="EMBL" id="NQYH01000017">
    <property type="protein sequence ID" value="RIY39336.1"/>
    <property type="molecule type" value="Genomic_DNA"/>
</dbReference>
<name>A0A3A1YPB0_9BURK</name>
<evidence type="ECO:0008006" key="5">
    <source>
        <dbReference type="Google" id="ProtNLM"/>
    </source>
</evidence>
<dbReference type="GO" id="GO:0015627">
    <property type="term" value="C:type II protein secretion system complex"/>
    <property type="evidence" value="ECO:0007669"/>
    <property type="project" value="TreeGrafter"/>
</dbReference>
<dbReference type="GO" id="GO:0015628">
    <property type="term" value="P:protein secretion by the type II secretion system"/>
    <property type="evidence" value="ECO:0007669"/>
    <property type="project" value="TreeGrafter"/>
</dbReference>
<organism evidence="2 3">
    <name type="scientific">Neopusillimonas maritima</name>
    <dbReference type="NCBI Taxonomy" id="2026239"/>
    <lineage>
        <taxon>Bacteria</taxon>
        <taxon>Pseudomonadati</taxon>
        <taxon>Pseudomonadota</taxon>
        <taxon>Betaproteobacteria</taxon>
        <taxon>Burkholderiales</taxon>
        <taxon>Alcaligenaceae</taxon>
        <taxon>Neopusillimonas</taxon>
    </lineage>
</organism>
<sequence>MFFLIRSAFMNPFTESTVAKPSDITWREPAAAPGWVKQLSRTCLCLALLGTTYANTAHAVDVNAATLAQLETVKGIGPKTAGIIIQERARGGSYESFEDLSDRVRGIGPAKVAALRTAGLTLGSGTMPNSPNKVYDLRHENIHDD</sequence>
<dbReference type="Pfam" id="PF12836">
    <property type="entry name" value="HHH_3"/>
    <property type="match status" value="1"/>
</dbReference>
<dbReference type="Proteomes" id="UP000266206">
    <property type="component" value="Unassembled WGS sequence"/>
</dbReference>
<protein>
    <recommendedName>
        <fullName evidence="5">DUF655 domain-containing protein</fullName>
    </recommendedName>
</protein>
<dbReference type="InterPro" id="IPR010994">
    <property type="entry name" value="RuvA_2-like"/>
</dbReference>